<dbReference type="InterPro" id="IPR000120">
    <property type="entry name" value="Amidase"/>
</dbReference>
<evidence type="ECO:0000313" key="4">
    <source>
        <dbReference type="Proteomes" id="UP000215367"/>
    </source>
</evidence>
<dbReference type="EMBL" id="NOWT01000005">
    <property type="protein sequence ID" value="OYD84878.1"/>
    <property type="molecule type" value="Genomic_DNA"/>
</dbReference>
<keyword evidence="3" id="KW-0808">Transferase</keyword>
<dbReference type="InterPro" id="IPR036928">
    <property type="entry name" value="AS_sf"/>
</dbReference>
<dbReference type="SUPFAM" id="SSF75304">
    <property type="entry name" value="Amidase signature (AS) enzymes"/>
    <property type="match status" value="1"/>
</dbReference>
<dbReference type="GO" id="GO:0016740">
    <property type="term" value="F:transferase activity"/>
    <property type="evidence" value="ECO:0007669"/>
    <property type="project" value="UniProtKB-KW"/>
</dbReference>
<dbReference type="Pfam" id="PF01425">
    <property type="entry name" value="Amidase"/>
    <property type="match status" value="1"/>
</dbReference>
<dbReference type="RefSeq" id="WP_094302755.1">
    <property type="nucleotide sequence ID" value="NZ_NOWT01000005.1"/>
</dbReference>
<name>A0A235HGD6_AZOBR</name>
<dbReference type="PROSITE" id="PS00571">
    <property type="entry name" value="AMIDASES"/>
    <property type="match status" value="1"/>
</dbReference>
<dbReference type="InterPro" id="IPR020556">
    <property type="entry name" value="Amidase_CS"/>
</dbReference>
<evidence type="ECO:0000256" key="1">
    <source>
        <dbReference type="SAM" id="MobiDB-lite"/>
    </source>
</evidence>
<reference evidence="3 4" key="1">
    <citation type="submission" date="2017-07" db="EMBL/GenBank/DDBJ databases">
        <title>Whole genome sequence of Azospirillum brasilense 2A1, a potential biofertilizer strain.</title>
        <authorList>
            <person name="Fontana C.A."/>
            <person name="Toffoli L.M."/>
            <person name="Salazar S.M."/>
            <person name="Puglisi E."/>
            <person name="Pedraza R."/>
            <person name="Bassi D."/>
            <person name="Cocconcelli P.S."/>
        </authorList>
    </citation>
    <scope>NUCLEOTIDE SEQUENCE [LARGE SCALE GENOMIC DNA]</scope>
    <source>
        <strain evidence="3 4">2A1</strain>
        <plasmid evidence="3">unnamed</plasmid>
    </source>
</reference>
<gene>
    <name evidence="3" type="ORF">CHT98_08215</name>
</gene>
<dbReference type="AlphaFoldDB" id="A0A235HGD6"/>
<dbReference type="InterPro" id="IPR023631">
    <property type="entry name" value="Amidase_dom"/>
</dbReference>
<protein>
    <submittedName>
        <fullName evidence="3">Glutamyl-tRNA(Gln) amidotransferase</fullName>
    </submittedName>
</protein>
<proteinExistence type="predicted"/>
<comment type="caution">
    <text evidence="3">The sequence shown here is derived from an EMBL/GenBank/DDBJ whole genome shotgun (WGS) entry which is preliminary data.</text>
</comment>
<dbReference type="Proteomes" id="UP000215367">
    <property type="component" value="Unassembled WGS sequence"/>
</dbReference>
<accession>A0A235HGD6</accession>
<evidence type="ECO:0000259" key="2">
    <source>
        <dbReference type="Pfam" id="PF01425"/>
    </source>
</evidence>
<evidence type="ECO:0000313" key="3">
    <source>
        <dbReference type="EMBL" id="OYD84878.1"/>
    </source>
</evidence>
<keyword evidence="3" id="KW-0614">Plasmid</keyword>
<organism evidence="3 4">
    <name type="scientific">Azospirillum brasilense</name>
    <dbReference type="NCBI Taxonomy" id="192"/>
    <lineage>
        <taxon>Bacteria</taxon>
        <taxon>Pseudomonadati</taxon>
        <taxon>Pseudomonadota</taxon>
        <taxon>Alphaproteobacteria</taxon>
        <taxon>Rhodospirillales</taxon>
        <taxon>Azospirillaceae</taxon>
        <taxon>Azospirillum</taxon>
    </lineage>
</organism>
<dbReference type="PANTHER" id="PTHR11895:SF176">
    <property type="entry name" value="AMIDASE AMID-RELATED"/>
    <property type="match status" value="1"/>
</dbReference>
<geneLocation type="plasmid" evidence="3">
    <name>unnamed</name>
</geneLocation>
<dbReference type="Gene3D" id="3.90.1300.10">
    <property type="entry name" value="Amidase signature (AS) domain"/>
    <property type="match status" value="1"/>
</dbReference>
<feature type="domain" description="Amidase" evidence="2">
    <location>
        <begin position="61"/>
        <end position="430"/>
    </location>
</feature>
<dbReference type="PANTHER" id="PTHR11895">
    <property type="entry name" value="TRANSAMIDASE"/>
    <property type="match status" value="1"/>
</dbReference>
<feature type="region of interest" description="Disordered" evidence="1">
    <location>
        <begin position="443"/>
        <end position="462"/>
    </location>
</feature>
<sequence length="462" mass="46638">MSWTIQNPDVPDDPCGAGPGFADWSGLPSAARIDAAAACAAWAPEVQARFGCFVELGTAEAEAAGPLAGLPYAAKDMFDSVGRSPDCGLPDCGLPGAADDASGPAPERAAAVLERLDGAGAWRIGFTTMTALAYEPSGVGTALNPWSREFVPGGSSSGSAVAVAAGAVFAALGSDTAGSLRIPAQACGVTAWKPTFGVVPVAGAMTLAPSLDTIGILARSARDIQLLAPVLATGMEFPSEPPARVAFLSDAVEASEAPIQAACRDGAEAIAACGVSLEQRPGLPTIESLSDPLFLILQAEAAAQHGGLALAARDPTLARRLAKGLDVTPDRLAAAKAALSGATAPILDSLFGAAGALLLPVMPIRTPPVAVADPASPDFRAATLYQLSAYTRFVNALGLPAVAVPAGFDDRGMPVALQIVGRPGTDGPLLALAAAMQARTGWHRRRPSDITDFPSPLAQRGS</sequence>